<dbReference type="EMBL" id="SZPQ01000003">
    <property type="protein sequence ID" value="TKI07649.1"/>
    <property type="molecule type" value="Genomic_DNA"/>
</dbReference>
<sequence>MSLLLKALVGAAVVCLIAVMSKTRNYYLAGLIPLFPTFALITHYIVGAERGIEALRTTIVFGLWAVIPYLFYLASLYLFVGTLRLPYALASAVVCWSLTAWILIVVWRRWYGLA</sequence>
<comment type="caution">
    <text evidence="2">The sequence shown here is derived from an EMBL/GenBank/DDBJ whole genome shotgun (WGS) entry which is preliminary data.</text>
</comment>
<feature type="transmembrane region" description="Helical" evidence="1">
    <location>
        <begin position="58"/>
        <end position="79"/>
    </location>
</feature>
<organism evidence="2 3">
    <name type="scientific">Martelella alba</name>
    <dbReference type="NCBI Taxonomy" id="2590451"/>
    <lineage>
        <taxon>Bacteria</taxon>
        <taxon>Pseudomonadati</taxon>
        <taxon>Pseudomonadota</taxon>
        <taxon>Alphaproteobacteria</taxon>
        <taxon>Hyphomicrobiales</taxon>
        <taxon>Aurantimonadaceae</taxon>
        <taxon>Martelella</taxon>
    </lineage>
</organism>
<protein>
    <submittedName>
        <fullName evidence="2">GlpM family protein</fullName>
    </submittedName>
</protein>
<gene>
    <name evidence="2" type="ORF">FCN80_04160</name>
</gene>
<evidence type="ECO:0000313" key="3">
    <source>
        <dbReference type="Proteomes" id="UP000305202"/>
    </source>
</evidence>
<dbReference type="RefSeq" id="WP_136988643.1">
    <property type="nucleotide sequence ID" value="NZ_SZPQ01000003.1"/>
</dbReference>
<reference evidence="2 3" key="1">
    <citation type="submission" date="2019-04" db="EMBL/GenBank/DDBJ databases">
        <authorList>
            <person name="Li M."/>
            <person name="Gao C."/>
        </authorList>
    </citation>
    <scope>NUCLEOTIDE SEQUENCE [LARGE SCALE GENOMIC DNA]</scope>
    <source>
        <strain evidence="2 3">BGMRC 2031</strain>
    </source>
</reference>
<evidence type="ECO:0000256" key="1">
    <source>
        <dbReference type="SAM" id="Phobius"/>
    </source>
</evidence>
<feature type="transmembrane region" description="Helical" evidence="1">
    <location>
        <begin position="85"/>
        <end position="107"/>
    </location>
</feature>
<proteinExistence type="predicted"/>
<dbReference type="InterPro" id="IPR009707">
    <property type="entry name" value="GlpM/YdgC"/>
</dbReference>
<accession>A0ABY2STG7</accession>
<keyword evidence="1" id="KW-0812">Transmembrane</keyword>
<keyword evidence="3" id="KW-1185">Reference proteome</keyword>
<keyword evidence="1" id="KW-1133">Transmembrane helix</keyword>
<feature type="transmembrane region" description="Helical" evidence="1">
    <location>
        <begin position="25"/>
        <end position="46"/>
    </location>
</feature>
<dbReference type="Proteomes" id="UP000305202">
    <property type="component" value="Unassembled WGS sequence"/>
</dbReference>
<keyword evidence="1" id="KW-0472">Membrane</keyword>
<evidence type="ECO:0000313" key="2">
    <source>
        <dbReference type="EMBL" id="TKI07649.1"/>
    </source>
</evidence>
<dbReference type="Pfam" id="PF06942">
    <property type="entry name" value="GlpM"/>
    <property type="match status" value="1"/>
</dbReference>
<name>A0ABY2STG7_9HYPH</name>